<organism evidence="3 4">
    <name type="scientific">Vibrio algivorus</name>
    <dbReference type="NCBI Taxonomy" id="1667024"/>
    <lineage>
        <taxon>Bacteria</taxon>
        <taxon>Pseudomonadati</taxon>
        <taxon>Pseudomonadota</taxon>
        <taxon>Gammaproteobacteria</taxon>
        <taxon>Vibrionales</taxon>
        <taxon>Vibrionaceae</taxon>
        <taxon>Vibrio</taxon>
    </lineage>
</organism>
<dbReference type="Pfam" id="PF18925">
    <property type="entry name" value="DUF5675"/>
    <property type="match status" value="1"/>
</dbReference>
<keyword evidence="1" id="KW-0472">Membrane</keyword>
<keyword evidence="1" id="KW-0812">Transmembrane</keyword>
<feature type="domain" description="DUF5675" evidence="2">
    <location>
        <begin position="63"/>
        <end position="187"/>
    </location>
</feature>
<name>A0ABQ6ELJ6_9VIBR</name>
<feature type="transmembrane region" description="Helical" evidence="1">
    <location>
        <begin position="6"/>
        <end position="27"/>
    </location>
</feature>
<dbReference type="Proteomes" id="UP001157156">
    <property type="component" value="Unassembled WGS sequence"/>
</dbReference>
<evidence type="ECO:0000313" key="4">
    <source>
        <dbReference type="Proteomes" id="UP001157156"/>
    </source>
</evidence>
<dbReference type="EMBL" id="BSPV01000003">
    <property type="protein sequence ID" value="GLT13889.1"/>
    <property type="molecule type" value="Genomic_DNA"/>
</dbReference>
<keyword evidence="4" id="KW-1185">Reference proteome</keyword>
<evidence type="ECO:0000313" key="3">
    <source>
        <dbReference type="EMBL" id="GLT13889.1"/>
    </source>
</evidence>
<protein>
    <recommendedName>
        <fullName evidence="2">DUF5675 domain-containing protein</fullName>
    </recommendedName>
</protein>
<sequence length="198" mass="21663">MDEVKLWFVATVALSSLVVIVVIYIFAIKRSSKSNGKLAAELLNITRNGLMANMPELPVYHLKRRYFGFGTFSDWYDVQGNLICNTVEQPWNNNEVGASCVKEGVYVISPFDSPSHGDVYILSAPQLGVTKTPEEGGTRSLCEIHVANTPSELKGCIAPGESFGVVNNQWAVVSSQKAFDKLKELLDNKPAILVIGKA</sequence>
<reference evidence="4" key="1">
    <citation type="journal article" date="2019" name="Int. J. Syst. Evol. Microbiol.">
        <title>The Global Catalogue of Microorganisms (GCM) 10K type strain sequencing project: providing services to taxonomists for standard genome sequencing and annotation.</title>
        <authorList>
            <consortium name="The Broad Institute Genomics Platform"/>
            <consortium name="The Broad Institute Genome Sequencing Center for Infectious Disease"/>
            <person name="Wu L."/>
            <person name="Ma J."/>
        </authorList>
    </citation>
    <scope>NUCLEOTIDE SEQUENCE [LARGE SCALE GENOMIC DNA]</scope>
    <source>
        <strain evidence="4">NBRC 111146</strain>
    </source>
</reference>
<comment type="caution">
    <text evidence="3">The sequence shown here is derived from an EMBL/GenBank/DDBJ whole genome shotgun (WGS) entry which is preliminary data.</text>
</comment>
<dbReference type="InterPro" id="IPR043732">
    <property type="entry name" value="DUF5675"/>
</dbReference>
<accession>A0ABQ6ELJ6</accession>
<gene>
    <name evidence="3" type="ORF">GCM10007931_08630</name>
</gene>
<keyword evidence="1" id="KW-1133">Transmembrane helix</keyword>
<evidence type="ECO:0000256" key="1">
    <source>
        <dbReference type="SAM" id="Phobius"/>
    </source>
</evidence>
<dbReference type="RefSeq" id="WP_284186035.1">
    <property type="nucleotide sequence ID" value="NZ_BSPV01000003.1"/>
</dbReference>
<evidence type="ECO:0000259" key="2">
    <source>
        <dbReference type="Pfam" id="PF18925"/>
    </source>
</evidence>
<proteinExistence type="predicted"/>